<protein>
    <submittedName>
        <fullName evidence="4">Nucleotidyltransferase</fullName>
    </submittedName>
</protein>
<evidence type="ECO:0000256" key="1">
    <source>
        <dbReference type="ARBA" id="ARBA00022679"/>
    </source>
</evidence>
<keyword evidence="2" id="KW-0548">Nucleotidyltransferase</keyword>
<dbReference type="OrthoDB" id="9788272at2"/>
<feature type="domain" description="Nucleotidyl transferase" evidence="3">
    <location>
        <begin position="4"/>
        <end position="218"/>
    </location>
</feature>
<dbReference type="CDD" id="cd06422">
    <property type="entry name" value="NTP_transferase_like_1"/>
    <property type="match status" value="1"/>
</dbReference>
<dbReference type="SUPFAM" id="SSF53448">
    <property type="entry name" value="Nucleotide-diphospho-sugar transferases"/>
    <property type="match status" value="1"/>
</dbReference>
<dbReference type="RefSeq" id="WP_058509290.1">
    <property type="nucleotide sequence ID" value="NZ_LNYY01000004.1"/>
</dbReference>
<dbReference type="PATRIC" id="fig|947033.5.peg.297"/>
<keyword evidence="5" id="KW-1185">Reference proteome</keyword>
<evidence type="ECO:0000313" key="5">
    <source>
        <dbReference type="Proteomes" id="UP000054926"/>
    </source>
</evidence>
<reference evidence="4 5" key="1">
    <citation type="submission" date="2015-11" db="EMBL/GenBank/DDBJ databases">
        <title>Genomic analysis of 38 Legionella species identifies large and diverse effector repertoires.</title>
        <authorList>
            <person name="Burstein D."/>
            <person name="Amaro F."/>
            <person name="Zusman T."/>
            <person name="Lifshitz Z."/>
            <person name="Cohen O."/>
            <person name="Gilbert J.A."/>
            <person name="Pupko T."/>
            <person name="Shuman H.A."/>
            <person name="Segal G."/>
        </authorList>
    </citation>
    <scope>NUCLEOTIDE SEQUENCE [LARGE SCALE GENOMIC DNA]</scope>
    <source>
        <strain evidence="4 5">IMVS3376</strain>
    </source>
</reference>
<dbReference type="EMBL" id="LNYY01000004">
    <property type="protein sequence ID" value="KTD71508.1"/>
    <property type="molecule type" value="Genomic_DNA"/>
</dbReference>
<dbReference type="PANTHER" id="PTHR43584:SF8">
    <property type="entry name" value="N-ACETYLMURAMATE ALPHA-1-PHOSPHATE URIDYLYLTRANSFERASE"/>
    <property type="match status" value="1"/>
</dbReference>
<dbReference type="GO" id="GO:0016779">
    <property type="term" value="F:nucleotidyltransferase activity"/>
    <property type="evidence" value="ECO:0007669"/>
    <property type="project" value="UniProtKB-KW"/>
</dbReference>
<dbReference type="STRING" id="947033.Lste_0274"/>
<dbReference type="AlphaFoldDB" id="A0A0W0ZR25"/>
<sequence length="219" mass="24185">MKTAMILAAGRGDRLKPLTTMTPKALCVVKEKPLIEHHVMGLAKAGFERLVINHAYLGGKIRQHLGNGARWGIEIYYSPEPPGGLETGGGIVNALPLLGDKPFITVNADIYTDFDFSQLQPENTHSIHVILVNKNPLLNHHGDFGLINQTQLSNTNPEYTLAGICCYHPQVFMHCKQGRYSVAPLIRQYAAQNKVTASVHSGLWYDIGTLERLHAVNQI</sequence>
<evidence type="ECO:0000313" key="4">
    <source>
        <dbReference type="EMBL" id="KTD71508.1"/>
    </source>
</evidence>
<evidence type="ECO:0000259" key="3">
    <source>
        <dbReference type="Pfam" id="PF00483"/>
    </source>
</evidence>
<dbReference type="InterPro" id="IPR054790">
    <property type="entry name" value="MurU"/>
</dbReference>
<dbReference type="InterPro" id="IPR005835">
    <property type="entry name" value="NTP_transferase_dom"/>
</dbReference>
<dbReference type="NCBIfam" id="NF045761">
    <property type="entry name" value="NAMPUrTaseMurU"/>
    <property type="match status" value="1"/>
</dbReference>
<gene>
    <name evidence="4" type="ORF">Lste_0274</name>
</gene>
<name>A0A0W0ZR25_9GAMM</name>
<proteinExistence type="predicted"/>
<dbReference type="Gene3D" id="3.90.550.10">
    <property type="entry name" value="Spore Coat Polysaccharide Biosynthesis Protein SpsA, Chain A"/>
    <property type="match status" value="1"/>
</dbReference>
<dbReference type="InterPro" id="IPR050065">
    <property type="entry name" value="GlmU-like"/>
</dbReference>
<dbReference type="Proteomes" id="UP000054926">
    <property type="component" value="Unassembled WGS sequence"/>
</dbReference>
<keyword evidence="1 4" id="KW-0808">Transferase</keyword>
<comment type="caution">
    <text evidence="4">The sequence shown here is derived from an EMBL/GenBank/DDBJ whole genome shotgun (WGS) entry which is preliminary data.</text>
</comment>
<organism evidence="4 5">
    <name type="scientific">Legionella steelei</name>
    <dbReference type="NCBI Taxonomy" id="947033"/>
    <lineage>
        <taxon>Bacteria</taxon>
        <taxon>Pseudomonadati</taxon>
        <taxon>Pseudomonadota</taxon>
        <taxon>Gammaproteobacteria</taxon>
        <taxon>Legionellales</taxon>
        <taxon>Legionellaceae</taxon>
        <taxon>Legionella</taxon>
    </lineage>
</organism>
<dbReference type="InterPro" id="IPR029044">
    <property type="entry name" value="Nucleotide-diphossugar_trans"/>
</dbReference>
<dbReference type="Pfam" id="PF00483">
    <property type="entry name" value="NTP_transferase"/>
    <property type="match status" value="1"/>
</dbReference>
<dbReference type="PANTHER" id="PTHR43584">
    <property type="entry name" value="NUCLEOTIDYL TRANSFERASE"/>
    <property type="match status" value="1"/>
</dbReference>
<accession>A0A0W0ZR25</accession>
<evidence type="ECO:0000256" key="2">
    <source>
        <dbReference type="ARBA" id="ARBA00022695"/>
    </source>
</evidence>